<name>A0A9Q3DEC8_9BASI</name>
<gene>
    <name evidence="2" type="ORF">O181_038928</name>
</gene>
<keyword evidence="3" id="KW-1185">Reference proteome</keyword>
<protein>
    <submittedName>
        <fullName evidence="2">Uncharacterized protein</fullName>
    </submittedName>
</protein>
<feature type="region of interest" description="Disordered" evidence="1">
    <location>
        <begin position="1"/>
        <end position="60"/>
    </location>
</feature>
<organism evidence="2 3">
    <name type="scientific">Austropuccinia psidii MF-1</name>
    <dbReference type="NCBI Taxonomy" id="1389203"/>
    <lineage>
        <taxon>Eukaryota</taxon>
        <taxon>Fungi</taxon>
        <taxon>Dikarya</taxon>
        <taxon>Basidiomycota</taxon>
        <taxon>Pucciniomycotina</taxon>
        <taxon>Pucciniomycetes</taxon>
        <taxon>Pucciniales</taxon>
        <taxon>Sphaerophragmiaceae</taxon>
        <taxon>Austropuccinia</taxon>
    </lineage>
</organism>
<dbReference type="AlphaFoldDB" id="A0A9Q3DEC8"/>
<evidence type="ECO:0000313" key="3">
    <source>
        <dbReference type="Proteomes" id="UP000765509"/>
    </source>
</evidence>
<dbReference type="Proteomes" id="UP000765509">
    <property type="component" value="Unassembled WGS sequence"/>
</dbReference>
<accession>A0A9Q3DEC8</accession>
<reference evidence="2" key="1">
    <citation type="submission" date="2021-03" db="EMBL/GenBank/DDBJ databases">
        <title>Draft genome sequence of rust myrtle Austropuccinia psidii MF-1, a brazilian biotype.</title>
        <authorList>
            <person name="Quecine M.C."/>
            <person name="Pachon D.M.R."/>
            <person name="Bonatelli M.L."/>
            <person name="Correr F.H."/>
            <person name="Franceschini L.M."/>
            <person name="Leite T.F."/>
            <person name="Margarido G.R.A."/>
            <person name="Almeida C.A."/>
            <person name="Ferrarezi J.A."/>
            <person name="Labate C.A."/>
        </authorList>
    </citation>
    <scope>NUCLEOTIDE SEQUENCE</scope>
    <source>
        <strain evidence="2">MF-1</strain>
    </source>
</reference>
<dbReference type="EMBL" id="AVOT02015153">
    <property type="protein sequence ID" value="MBW0499213.1"/>
    <property type="molecule type" value="Genomic_DNA"/>
</dbReference>
<comment type="caution">
    <text evidence="2">The sequence shown here is derived from an EMBL/GenBank/DDBJ whole genome shotgun (WGS) entry which is preliminary data.</text>
</comment>
<evidence type="ECO:0000313" key="2">
    <source>
        <dbReference type="EMBL" id="MBW0499213.1"/>
    </source>
</evidence>
<feature type="compositionally biased region" description="Basic and acidic residues" evidence="1">
    <location>
        <begin position="12"/>
        <end position="27"/>
    </location>
</feature>
<sequence>MQSTIIQNSNKKIKDWKNKKREGKEEAQVASTRKPPDNQPPQEGKKNKKKNLGNPYYPGYRIPRIQKDAMENILNMSRTVMEFKAKEGRE</sequence>
<proteinExistence type="predicted"/>
<evidence type="ECO:0000256" key="1">
    <source>
        <dbReference type="SAM" id="MobiDB-lite"/>
    </source>
</evidence>